<sequence>MEVFSEKLLLALAIPSEHQDLPVKHEDVTVLNMTVGANFKGEDIENKISEVTISAGSEPQ</sequence>
<comment type="caution">
    <text evidence="1">The sequence shown here is derived from an EMBL/GenBank/DDBJ whole genome shotgun (WGS) entry which is preliminary data.</text>
</comment>
<keyword evidence="2" id="KW-1185">Reference proteome</keyword>
<protein>
    <submittedName>
        <fullName evidence="1">Uncharacterized protein</fullName>
    </submittedName>
</protein>
<evidence type="ECO:0000313" key="1">
    <source>
        <dbReference type="EMBL" id="MEQ2508093.1"/>
    </source>
</evidence>
<name>A0ABV1FY61_9BACT</name>
<reference evidence="1 2" key="1">
    <citation type="submission" date="2024-04" db="EMBL/GenBank/DDBJ databases">
        <title>Human intestinal bacterial collection.</title>
        <authorList>
            <person name="Pauvert C."/>
            <person name="Hitch T.C.A."/>
            <person name="Clavel T."/>
        </authorList>
    </citation>
    <scope>NUCLEOTIDE SEQUENCE [LARGE SCALE GENOMIC DNA]</scope>
    <source>
        <strain evidence="1 2">CLA-AA-H174</strain>
    </source>
</reference>
<organism evidence="1 2">
    <name type="scientific">Segatella sinensis</name>
    <dbReference type="NCBI Taxonomy" id="3085167"/>
    <lineage>
        <taxon>Bacteria</taxon>
        <taxon>Pseudomonadati</taxon>
        <taxon>Bacteroidota</taxon>
        <taxon>Bacteroidia</taxon>
        <taxon>Bacteroidales</taxon>
        <taxon>Prevotellaceae</taxon>
        <taxon>Segatella</taxon>
    </lineage>
</organism>
<evidence type="ECO:0000313" key="2">
    <source>
        <dbReference type="Proteomes" id="UP001465717"/>
    </source>
</evidence>
<dbReference type="Proteomes" id="UP001465717">
    <property type="component" value="Unassembled WGS sequence"/>
</dbReference>
<feature type="non-terminal residue" evidence="1">
    <location>
        <position position="60"/>
    </location>
</feature>
<gene>
    <name evidence="1" type="ORF">AAAT87_07330</name>
</gene>
<dbReference type="EMBL" id="JBBNGE010000019">
    <property type="protein sequence ID" value="MEQ2508093.1"/>
    <property type="molecule type" value="Genomic_DNA"/>
</dbReference>
<proteinExistence type="predicted"/>
<accession>A0ABV1FY61</accession>